<evidence type="ECO:0000313" key="3">
    <source>
        <dbReference type="Proteomes" id="UP000219338"/>
    </source>
</evidence>
<evidence type="ECO:0000256" key="1">
    <source>
        <dbReference type="SAM" id="Phobius"/>
    </source>
</evidence>
<dbReference type="EMBL" id="FUEG01000013">
    <property type="protein sequence ID" value="SJL11180.1"/>
    <property type="molecule type" value="Genomic_DNA"/>
</dbReference>
<accession>A0A284RR05</accession>
<dbReference type="AlphaFoldDB" id="A0A284RR05"/>
<keyword evidence="1" id="KW-0812">Transmembrane</keyword>
<reference evidence="3" key="1">
    <citation type="journal article" date="2017" name="Nat. Ecol. Evol.">
        <title>Genome expansion and lineage-specific genetic innovations in the forest pathogenic fungi Armillaria.</title>
        <authorList>
            <person name="Sipos G."/>
            <person name="Prasanna A.N."/>
            <person name="Walter M.C."/>
            <person name="O'Connor E."/>
            <person name="Balint B."/>
            <person name="Krizsan K."/>
            <person name="Kiss B."/>
            <person name="Hess J."/>
            <person name="Varga T."/>
            <person name="Slot J."/>
            <person name="Riley R."/>
            <person name="Boka B."/>
            <person name="Rigling D."/>
            <person name="Barry K."/>
            <person name="Lee J."/>
            <person name="Mihaltcheva S."/>
            <person name="LaButti K."/>
            <person name="Lipzen A."/>
            <person name="Waldron R."/>
            <person name="Moloney N.M."/>
            <person name="Sperisen C."/>
            <person name="Kredics L."/>
            <person name="Vagvoelgyi C."/>
            <person name="Patrignani A."/>
            <person name="Fitzpatrick D."/>
            <person name="Nagy I."/>
            <person name="Doyle S."/>
            <person name="Anderson J.B."/>
            <person name="Grigoriev I.V."/>
            <person name="Gueldener U."/>
            <person name="Muensterkoetter M."/>
            <person name="Nagy L.G."/>
        </authorList>
    </citation>
    <scope>NUCLEOTIDE SEQUENCE [LARGE SCALE GENOMIC DNA]</scope>
    <source>
        <strain evidence="3">C18/9</strain>
    </source>
</reference>
<name>A0A284RR05_ARMOS</name>
<keyword evidence="3" id="KW-1185">Reference proteome</keyword>
<gene>
    <name evidence="2" type="ORF">ARMOST_14583</name>
</gene>
<keyword evidence="1" id="KW-1133">Transmembrane helix</keyword>
<organism evidence="2 3">
    <name type="scientific">Armillaria ostoyae</name>
    <name type="common">Armillaria root rot fungus</name>
    <dbReference type="NCBI Taxonomy" id="47428"/>
    <lineage>
        <taxon>Eukaryota</taxon>
        <taxon>Fungi</taxon>
        <taxon>Dikarya</taxon>
        <taxon>Basidiomycota</taxon>
        <taxon>Agaricomycotina</taxon>
        <taxon>Agaricomycetes</taxon>
        <taxon>Agaricomycetidae</taxon>
        <taxon>Agaricales</taxon>
        <taxon>Marasmiineae</taxon>
        <taxon>Physalacriaceae</taxon>
        <taxon>Armillaria</taxon>
    </lineage>
</organism>
<dbReference type="Proteomes" id="UP000219338">
    <property type="component" value="Unassembled WGS sequence"/>
</dbReference>
<proteinExistence type="predicted"/>
<feature type="transmembrane region" description="Helical" evidence="1">
    <location>
        <begin position="171"/>
        <end position="190"/>
    </location>
</feature>
<protein>
    <submittedName>
        <fullName evidence="2">Uncharacterized protein</fullName>
    </submittedName>
</protein>
<sequence length="316" mass="36388">MSAYDSKGYYSHWADFYQIPVKDDIIISNLFINSLCQILHPKSYHSIWYHAPENFASTAIELIDLVCSPTYWNILVWPFTRPHITRVLCTVDTILDSEEHLGDTCYELIRNISRELDSGSMAFSGSLRDRCKAASLTIEWETWRLEIMMYKLRKDFNTQRVRNAYCRLSKYSGILCISVFILSFVASLFFPISPEFAIRGFTLAYLLGYLAYEVSEASAHMYETACAVRMLHSTVLKSVWAWRDMCGFLALIAELEGSQLSNVSHAKKFLDAFQTSFMDGHAELWKTRSKIQTLSEFADRVQTMKEQDAHEDATIS</sequence>
<keyword evidence="1" id="KW-0472">Membrane</keyword>
<evidence type="ECO:0000313" key="2">
    <source>
        <dbReference type="EMBL" id="SJL11180.1"/>
    </source>
</evidence>
<dbReference type="OrthoDB" id="2850875at2759"/>